<dbReference type="HOGENOM" id="CLU_861400_0_0_1"/>
<feature type="region of interest" description="Disordered" evidence="1">
    <location>
        <begin position="105"/>
        <end position="125"/>
    </location>
</feature>
<dbReference type="GeneID" id="8233901"/>
<proteinExistence type="predicted"/>
<dbReference type="EMBL" id="AAZO01000294">
    <property type="status" value="NOT_ANNOTATED_CDS"/>
    <property type="molecule type" value="Genomic_DNA"/>
</dbReference>
<dbReference type="Proteomes" id="UP000009046">
    <property type="component" value="Unassembled WGS sequence"/>
</dbReference>
<sequence length="323" mass="36788">MNLHSKEDNEEIEWIDSEDGIGERDLAVSEISENSGPKFLIRQDSIHDLAAVKTLIRQNSLHDSDKKFTGFSSERSLSWDNYVDNYSNSKDSDEILEGLKEIREQLKESDDGNESSSGGEEVRIRGRRSLGRSSKWCLNCGKNSENLSVDSHQNFKRNLSNTSSKNTRFSGDVSDFSFESHNWNSKQSLSLETYQSHQRQRDAFDSSSGITSISEDESKKTSDESSNSRGRRRRRRLGPHAPLDSSEDLYEYDDEIDMSTTSKLPSIDEDLMARENDAVSMTTTNQPANIIIDARWKAVLWTTIGDRRISNIFLLSQMRLSLY</sequence>
<accession>E0V9Z4</accession>
<keyword evidence="4" id="KW-1185">Reference proteome</keyword>
<organism>
    <name type="scientific">Pediculus humanus subsp. corporis</name>
    <name type="common">Body louse</name>
    <dbReference type="NCBI Taxonomy" id="121224"/>
    <lineage>
        <taxon>Eukaryota</taxon>
        <taxon>Metazoa</taxon>
        <taxon>Ecdysozoa</taxon>
        <taxon>Arthropoda</taxon>
        <taxon>Hexapoda</taxon>
        <taxon>Insecta</taxon>
        <taxon>Pterygota</taxon>
        <taxon>Neoptera</taxon>
        <taxon>Paraneoptera</taxon>
        <taxon>Psocodea</taxon>
        <taxon>Troctomorpha</taxon>
        <taxon>Phthiraptera</taxon>
        <taxon>Anoplura</taxon>
        <taxon>Pediculidae</taxon>
        <taxon>Pediculus</taxon>
    </lineage>
</organism>
<dbReference type="InParanoid" id="E0V9Z4"/>
<reference evidence="2" key="1">
    <citation type="submission" date="2007-04" db="EMBL/GenBank/DDBJ databases">
        <title>Annotation of Pediculus humanus corporis strain USDA.</title>
        <authorList>
            <person name="Kirkness E."/>
            <person name="Hannick L."/>
            <person name="Hass B."/>
            <person name="Bruggner R."/>
            <person name="Lawson D."/>
            <person name="Bidwell S."/>
            <person name="Joardar V."/>
            <person name="Caler E."/>
            <person name="Walenz B."/>
            <person name="Inman J."/>
            <person name="Schobel S."/>
            <person name="Galinsky K."/>
            <person name="Amedeo P."/>
            <person name="Strausberg R."/>
        </authorList>
    </citation>
    <scope>NUCLEOTIDE SEQUENCE</scope>
    <source>
        <strain evidence="2">USDA</strain>
    </source>
</reference>
<reference evidence="2" key="2">
    <citation type="submission" date="2007-04" db="EMBL/GenBank/DDBJ databases">
        <title>The genome of the human body louse.</title>
        <authorList>
            <consortium name="The Human Body Louse Genome Consortium"/>
            <person name="Kirkness E."/>
            <person name="Walenz B."/>
            <person name="Hass B."/>
            <person name="Bruggner R."/>
            <person name="Strausberg R."/>
        </authorList>
    </citation>
    <scope>NUCLEOTIDE SEQUENCE</scope>
    <source>
        <strain evidence="2">USDA</strain>
    </source>
</reference>
<dbReference type="CTD" id="8233901"/>
<dbReference type="EMBL" id="DS235001">
    <property type="protein sequence ID" value="EEB10200.1"/>
    <property type="molecule type" value="Genomic_DNA"/>
</dbReference>
<evidence type="ECO:0000313" key="2">
    <source>
        <dbReference type="EMBL" id="EEB10200.1"/>
    </source>
</evidence>
<name>E0V9Z4_PEDHC</name>
<evidence type="ECO:0000313" key="3">
    <source>
        <dbReference type="EnsemblMetazoa" id="PHUM024470-PA"/>
    </source>
</evidence>
<dbReference type="RefSeq" id="XP_002422938.1">
    <property type="nucleotide sequence ID" value="XM_002422893.1"/>
</dbReference>
<protein>
    <submittedName>
        <fullName evidence="2 3">Uncharacterized protein</fullName>
    </submittedName>
</protein>
<dbReference type="VEuPathDB" id="VectorBase:PHUM024470"/>
<evidence type="ECO:0000313" key="4">
    <source>
        <dbReference type="Proteomes" id="UP000009046"/>
    </source>
</evidence>
<evidence type="ECO:0000256" key="1">
    <source>
        <dbReference type="SAM" id="MobiDB-lite"/>
    </source>
</evidence>
<reference evidence="3" key="3">
    <citation type="submission" date="2020-05" db="UniProtKB">
        <authorList>
            <consortium name="EnsemblMetazoa"/>
        </authorList>
    </citation>
    <scope>IDENTIFICATION</scope>
    <source>
        <strain evidence="3">USDA</strain>
    </source>
</reference>
<dbReference type="KEGG" id="phu:Phum_PHUM024470"/>
<feature type="compositionally biased region" description="Acidic residues" evidence="1">
    <location>
        <begin position="245"/>
        <end position="254"/>
    </location>
</feature>
<gene>
    <name evidence="3" type="primary">8233901</name>
    <name evidence="2" type="ORF">Phum_PHUM024470</name>
</gene>
<dbReference type="AlphaFoldDB" id="E0V9Z4"/>
<dbReference type="EnsemblMetazoa" id="PHUM024470-RA">
    <property type="protein sequence ID" value="PHUM024470-PA"/>
    <property type="gene ID" value="PHUM024470"/>
</dbReference>
<feature type="compositionally biased region" description="Basic residues" evidence="1">
    <location>
        <begin position="229"/>
        <end position="238"/>
    </location>
</feature>
<feature type="region of interest" description="Disordered" evidence="1">
    <location>
        <begin position="194"/>
        <end position="254"/>
    </location>
</feature>